<feature type="compositionally biased region" description="Pro residues" evidence="2">
    <location>
        <begin position="1"/>
        <end position="10"/>
    </location>
</feature>
<accession>A0A8H6RZE3</accession>
<dbReference type="AlphaFoldDB" id="A0A8H6RZE3"/>
<feature type="region of interest" description="Disordered" evidence="2">
    <location>
        <begin position="200"/>
        <end position="222"/>
    </location>
</feature>
<gene>
    <name evidence="3" type="ORF">HMN09_01343300</name>
</gene>
<feature type="region of interest" description="Disordered" evidence="2">
    <location>
        <begin position="1"/>
        <end position="54"/>
    </location>
</feature>
<organism evidence="3 4">
    <name type="scientific">Mycena chlorophos</name>
    <name type="common">Agaric fungus</name>
    <name type="synonym">Agaricus chlorophos</name>
    <dbReference type="NCBI Taxonomy" id="658473"/>
    <lineage>
        <taxon>Eukaryota</taxon>
        <taxon>Fungi</taxon>
        <taxon>Dikarya</taxon>
        <taxon>Basidiomycota</taxon>
        <taxon>Agaricomycotina</taxon>
        <taxon>Agaricomycetes</taxon>
        <taxon>Agaricomycetidae</taxon>
        <taxon>Agaricales</taxon>
        <taxon>Marasmiineae</taxon>
        <taxon>Mycenaceae</taxon>
        <taxon>Mycena</taxon>
    </lineage>
</organism>
<name>A0A8H6RZE3_MYCCL</name>
<feature type="region of interest" description="Disordered" evidence="2">
    <location>
        <begin position="156"/>
        <end position="176"/>
    </location>
</feature>
<keyword evidence="1" id="KW-0175">Coiled coil</keyword>
<dbReference type="Proteomes" id="UP000613580">
    <property type="component" value="Unassembled WGS sequence"/>
</dbReference>
<evidence type="ECO:0000313" key="4">
    <source>
        <dbReference type="Proteomes" id="UP000613580"/>
    </source>
</evidence>
<evidence type="ECO:0000256" key="1">
    <source>
        <dbReference type="SAM" id="Coils"/>
    </source>
</evidence>
<feature type="compositionally biased region" description="Pro residues" evidence="2">
    <location>
        <begin position="25"/>
        <end position="43"/>
    </location>
</feature>
<evidence type="ECO:0000256" key="2">
    <source>
        <dbReference type="SAM" id="MobiDB-lite"/>
    </source>
</evidence>
<comment type="caution">
    <text evidence="3">The sequence shown here is derived from an EMBL/GenBank/DDBJ whole genome shotgun (WGS) entry which is preliminary data.</text>
</comment>
<keyword evidence="4" id="KW-1185">Reference proteome</keyword>
<evidence type="ECO:0000313" key="3">
    <source>
        <dbReference type="EMBL" id="KAF7289493.1"/>
    </source>
</evidence>
<proteinExistence type="predicted"/>
<feature type="coiled-coil region" evidence="1">
    <location>
        <begin position="108"/>
        <end position="142"/>
    </location>
</feature>
<protein>
    <submittedName>
        <fullName evidence="3">Uncharacterized protein</fullName>
    </submittedName>
</protein>
<dbReference type="OrthoDB" id="2442602at2759"/>
<sequence length="222" mass="24321">MAPRVAPRPAPTRVVPQRNAAVKAPPKPPPPPPPKPAAPPPKGGEPIWSTGKQNQHRFRVMVPVDHNQDQQLPPPLPEPAPNTFLVFEQAPFQKSKYREKFNMMRDRFDRLTKRQQEQQEQLDLAMSKIKRLEEENNMLLDAIGVAAARDPAAFVLSPSGPQSPETRPADLGASFPPAADLPPLGYPAVDANGVPVASFPPVGFPPPDMSRDEFWPGPNDAP</sequence>
<dbReference type="EMBL" id="JACAZE010000029">
    <property type="protein sequence ID" value="KAF7289493.1"/>
    <property type="molecule type" value="Genomic_DNA"/>
</dbReference>
<reference evidence="3" key="1">
    <citation type="submission" date="2020-05" db="EMBL/GenBank/DDBJ databases">
        <title>Mycena genomes resolve the evolution of fungal bioluminescence.</title>
        <authorList>
            <person name="Tsai I.J."/>
        </authorList>
    </citation>
    <scope>NUCLEOTIDE SEQUENCE</scope>
    <source>
        <strain evidence="3">110903Hualien_Pintung</strain>
    </source>
</reference>